<comment type="caution">
    <text evidence="1">The sequence shown here is derived from an EMBL/GenBank/DDBJ whole genome shotgun (WGS) entry which is preliminary data.</text>
</comment>
<gene>
    <name evidence="1" type="ORF">QR98_0009280</name>
</gene>
<accession>A0A131ZUT0</accession>
<organism evidence="1 2">
    <name type="scientific">Sarcoptes scabiei</name>
    <name type="common">Itch mite</name>
    <name type="synonym">Acarus scabiei</name>
    <dbReference type="NCBI Taxonomy" id="52283"/>
    <lineage>
        <taxon>Eukaryota</taxon>
        <taxon>Metazoa</taxon>
        <taxon>Ecdysozoa</taxon>
        <taxon>Arthropoda</taxon>
        <taxon>Chelicerata</taxon>
        <taxon>Arachnida</taxon>
        <taxon>Acari</taxon>
        <taxon>Acariformes</taxon>
        <taxon>Sarcoptiformes</taxon>
        <taxon>Astigmata</taxon>
        <taxon>Psoroptidia</taxon>
        <taxon>Sarcoptoidea</taxon>
        <taxon>Sarcoptidae</taxon>
        <taxon>Sarcoptinae</taxon>
        <taxon>Sarcoptes</taxon>
    </lineage>
</organism>
<sequence length="119" mass="13868">FITEEVVDAKTGKKIIVKKPKKPEESNYSEYEVSQIFYSLCFPSSLRFDPDPLPKLTHATVNPRNNIRECDKFTHNFAHDDMVYEHLVTEETKQELITDVITDIETGKKKIVKKKKPKQ</sequence>
<name>A0A131ZUT0_SARSC</name>
<dbReference type="OrthoDB" id="6612025at2759"/>
<evidence type="ECO:0000313" key="1">
    <source>
        <dbReference type="EMBL" id="KPM02513.1"/>
    </source>
</evidence>
<feature type="non-terminal residue" evidence="1">
    <location>
        <position position="119"/>
    </location>
</feature>
<protein>
    <submittedName>
        <fullName evidence="1">Uncharacterized protein</fullName>
    </submittedName>
</protein>
<dbReference type="VEuPathDB" id="VectorBase:SSCA009517"/>
<proteinExistence type="predicted"/>
<reference evidence="1 2" key="1">
    <citation type="journal article" date="2015" name="Parasit. Vectors">
        <title>Draft genome of the scabies mite.</title>
        <authorList>
            <person name="Rider S.D.Jr."/>
            <person name="Morgan M.S."/>
            <person name="Arlian L.G."/>
        </authorList>
    </citation>
    <scope>NUCLEOTIDE SEQUENCE [LARGE SCALE GENOMIC DNA]</scope>
    <source>
        <strain evidence="1">Arlian Lab</strain>
    </source>
</reference>
<feature type="non-terminal residue" evidence="1">
    <location>
        <position position="1"/>
    </location>
</feature>
<evidence type="ECO:0000313" key="2">
    <source>
        <dbReference type="Proteomes" id="UP000616769"/>
    </source>
</evidence>
<dbReference type="Proteomes" id="UP000616769">
    <property type="component" value="Unassembled WGS sequence"/>
</dbReference>
<dbReference type="AlphaFoldDB" id="A0A131ZUT0"/>
<dbReference type="EMBL" id="JXLN01002123">
    <property type="protein sequence ID" value="KPM02513.1"/>
    <property type="molecule type" value="Genomic_DNA"/>
</dbReference>